<comment type="caution">
    <text evidence="1">The sequence shown here is derived from an EMBL/GenBank/DDBJ whole genome shotgun (WGS) entry which is preliminary data.</text>
</comment>
<sequence length="324" mass="36777">MSERGEFQTLDDCLRSFLGSNPHPEQLEALERLLNARPAFSTPQKSDLEATKDQRYEYALKIQAQVRRVPSSQIKVGKDENGKDKFEPFRLDATHVSIILLIPMSALEEGGWLDFSSSTHTSHPRVTSILPSSWNDELDTVYFTSAVMEALYAFFSEDMVTELYSLLANLAKLGLFGLYCKGIAPCAELDEPTEMAKVPFNVTIQFNWLRRGWEKPNHRIALEGDDNEFMKMAERQIKHELENSPPYKDNHGARIAAVRADINIPLLSGQEFIITMPREDAVKCKFVLDLQWPIVQIAGMGGAAGYPDLLPDHDGWIKDRLFWE</sequence>
<proteinExistence type="predicted"/>
<dbReference type="Proteomes" id="UP000265631">
    <property type="component" value="Unassembled WGS sequence"/>
</dbReference>
<protein>
    <submittedName>
        <fullName evidence="1">Transcription factor</fullName>
    </submittedName>
</protein>
<reference evidence="1 2" key="1">
    <citation type="journal article" date="2018" name="PLoS Pathog.">
        <title>Evolution of structural diversity of trichothecenes, a family of toxins produced by plant pathogenic and entomopathogenic fungi.</title>
        <authorList>
            <person name="Proctor R.H."/>
            <person name="McCormick S.P."/>
            <person name="Kim H.S."/>
            <person name="Cardoza R.E."/>
            <person name="Stanley A.M."/>
            <person name="Lindo L."/>
            <person name="Kelly A."/>
            <person name="Brown D.W."/>
            <person name="Lee T."/>
            <person name="Vaughan M.M."/>
            <person name="Alexander N.J."/>
            <person name="Busman M."/>
            <person name="Gutierrez S."/>
        </authorList>
    </citation>
    <scope>NUCLEOTIDE SEQUENCE [LARGE SCALE GENOMIC DNA]</scope>
    <source>
        <strain evidence="1 2">NRRL 13405</strain>
    </source>
</reference>
<gene>
    <name evidence="1" type="ORF">FIE12Z_3597</name>
</gene>
<name>A0A395MWL0_9HYPO</name>
<dbReference type="EMBL" id="PXXK01000077">
    <property type="protein sequence ID" value="RFN52045.1"/>
    <property type="molecule type" value="Genomic_DNA"/>
</dbReference>
<keyword evidence="2" id="KW-1185">Reference proteome</keyword>
<evidence type="ECO:0000313" key="2">
    <source>
        <dbReference type="Proteomes" id="UP000265631"/>
    </source>
</evidence>
<evidence type="ECO:0000313" key="1">
    <source>
        <dbReference type="EMBL" id="RFN52045.1"/>
    </source>
</evidence>
<organism evidence="1 2">
    <name type="scientific">Fusarium flagelliforme</name>
    <dbReference type="NCBI Taxonomy" id="2675880"/>
    <lineage>
        <taxon>Eukaryota</taxon>
        <taxon>Fungi</taxon>
        <taxon>Dikarya</taxon>
        <taxon>Ascomycota</taxon>
        <taxon>Pezizomycotina</taxon>
        <taxon>Sordariomycetes</taxon>
        <taxon>Hypocreomycetidae</taxon>
        <taxon>Hypocreales</taxon>
        <taxon>Nectriaceae</taxon>
        <taxon>Fusarium</taxon>
        <taxon>Fusarium incarnatum-equiseti species complex</taxon>
    </lineage>
</organism>
<accession>A0A395MWL0</accession>
<dbReference type="AlphaFoldDB" id="A0A395MWL0"/>